<name>A0A1Q2SM64_9GAMM</name>
<dbReference type="KEGG" id="ntt:TAO_0856"/>
<evidence type="ECO:0000259" key="1">
    <source>
        <dbReference type="Pfam" id="PF07589"/>
    </source>
</evidence>
<proteinExistence type="predicted"/>
<evidence type="ECO:0000313" key="3">
    <source>
        <dbReference type="Proteomes" id="UP000243679"/>
    </source>
</evidence>
<keyword evidence="3" id="KW-1185">Reference proteome</keyword>
<evidence type="ECO:0000313" key="2">
    <source>
        <dbReference type="EMBL" id="BAW80226.1"/>
    </source>
</evidence>
<organism evidence="2 3">
    <name type="scientific">Candidatus Nitrosoglobus terrae</name>
    <dbReference type="NCBI Taxonomy" id="1630141"/>
    <lineage>
        <taxon>Bacteria</taxon>
        <taxon>Pseudomonadati</taxon>
        <taxon>Pseudomonadota</taxon>
        <taxon>Gammaproteobacteria</taxon>
        <taxon>Chromatiales</taxon>
        <taxon>Chromatiaceae</taxon>
        <taxon>Candidatus Nitrosoglobus</taxon>
    </lineage>
</organism>
<dbReference type="RefSeq" id="WP_096526795.1">
    <property type="nucleotide sequence ID" value="NZ_AP014836.1"/>
</dbReference>
<dbReference type="Pfam" id="PF07589">
    <property type="entry name" value="PEP-CTERM"/>
    <property type="match status" value="1"/>
</dbReference>
<feature type="domain" description="Ice-binding protein C-terminal" evidence="1">
    <location>
        <begin position="285"/>
        <end position="308"/>
    </location>
</feature>
<gene>
    <name evidence="2" type="ORF">TAO_0856</name>
</gene>
<protein>
    <recommendedName>
        <fullName evidence="1">Ice-binding protein C-terminal domain-containing protein</fullName>
    </recommendedName>
</protein>
<dbReference type="AlphaFoldDB" id="A0A1Q2SM64"/>
<accession>A0A1Q2SM64</accession>
<dbReference type="EMBL" id="AP014836">
    <property type="protein sequence ID" value="BAW80226.1"/>
    <property type="molecule type" value="Genomic_DNA"/>
</dbReference>
<dbReference type="Proteomes" id="UP000243679">
    <property type="component" value="Chromosome"/>
</dbReference>
<sequence>MLIFKIKNENVKNIDVMTKVSFQLKGLLTASIILLGFITTPNAYAVPSYVAEIMFFNSVGFNGAIGITDKNKVIGNGHHNSYVGPLYYPGGDSSPTIGVENIYHDEGLTINGSGYVKGEIYELGLPVIFYGGEDIFYGKNSAGQYHEYILNYSNLNPAQGISGSELIEADTGELVPFKEITDFSYAPSIHFSPDENDQGQRIATVDGVATLYDKGIAYNITDLISNKLDTGAAPYYDGLSYSITRFYDPIYINNNGWILGQVDLKLSDGTPYSDANRFVILKPVDVPLPSSLALLGLGVGLLGVMGRRAASQSL</sequence>
<reference evidence="2 3" key="1">
    <citation type="journal article" date="2017" name="ISME J.">
        <title>An acid-tolerant ammonia-oxidizing ?-proteobacterium from soil.</title>
        <authorList>
            <person name="Hayatsu M."/>
            <person name="Tago K."/>
            <person name="Uchiyama I."/>
            <person name="Toyoda A."/>
            <person name="Wang Y."/>
            <person name="Shimomura Y."/>
            <person name="Okubo T."/>
            <person name="Kurisu F."/>
            <person name="Hirono Y."/>
            <person name="Nonaka K."/>
            <person name="Akiyama H."/>
            <person name="Itoh T."/>
            <person name="Takami H."/>
        </authorList>
    </citation>
    <scope>NUCLEOTIDE SEQUENCE [LARGE SCALE GENOMIC DNA]</scope>
    <source>
        <strain evidence="2 3">TAO100</strain>
    </source>
</reference>
<dbReference type="InterPro" id="IPR013424">
    <property type="entry name" value="Ice-binding_C"/>
</dbReference>